<gene>
    <name evidence="1" type="ORF">GCM10022226_62420</name>
</gene>
<dbReference type="EMBL" id="BAAAZR010000031">
    <property type="protein sequence ID" value="GAA3832652.1"/>
    <property type="molecule type" value="Genomic_DNA"/>
</dbReference>
<name>A0ABP7J301_9ACTN</name>
<protein>
    <submittedName>
        <fullName evidence="1">Uncharacterized protein</fullName>
    </submittedName>
</protein>
<comment type="caution">
    <text evidence="1">The sequence shown here is derived from an EMBL/GenBank/DDBJ whole genome shotgun (WGS) entry which is preliminary data.</text>
</comment>
<reference evidence="2" key="1">
    <citation type="journal article" date="2019" name="Int. J. Syst. Evol. Microbiol.">
        <title>The Global Catalogue of Microorganisms (GCM) 10K type strain sequencing project: providing services to taxonomists for standard genome sequencing and annotation.</title>
        <authorList>
            <consortium name="The Broad Institute Genomics Platform"/>
            <consortium name="The Broad Institute Genome Sequencing Center for Infectious Disease"/>
            <person name="Wu L."/>
            <person name="Ma J."/>
        </authorList>
    </citation>
    <scope>NUCLEOTIDE SEQUENCE [LARGE SCALE GENOMIC DNA]</scope>
    <source>
        <strain evidence="2">JCM 16908</strain>
    </source>
</reference>
<accession>A0ABP7J301</accession>
<evidence type="ECO:0000313" key="1">
    <source>
        <dbReference type="EMBL" id="GAA3832652.1"/>
    </source>
</evidence>
<organism evidence="1 2">
    <name type="scientific">Sphaerisporangium flaviroseum</name>
    <dbReference type="NCBI Taxonomy" id="509199"/>
    <lineage>
        <taxon>Bacteria</taxon>
        <taxon>Bacillati</taxon>
        <taxon>Actinomycetota</taxon>
        <taxon>Actinomycetes</taxon>
        <taxon>Streptosporangiales</taxon>
        <taxon>Streptosporangiaceae</taxon>
        <taxon>Sphaerisporangium</taxon>
    </lineage>
</organism>
<proteinExistence type="predicted"/>
<dbReference type="RefSeq" id="WP_344948317.1">
    <property type="nucleotide sequence ID" value="NZ_BAAAZR010000031.1"/>
</dbReference>
<dbReference type="Proteomes" id="UP001500888">
    <property type="component" value="Unassembled WGS sequence"/>
</dbReference>
<keyword evidence="2" id="KW-1185">Reference proteome</keyword>
<evidence type="ECO:0000313" key="2">
    <source>
        <dbReference type="Proteomes" id="UP001500888"/>
    </source>
</evidence>
<sequence>MPRLADLGGLDLLAEHASELLTRQELPELIQLILNDDQASGSAAGRNFLLAAAVAPRNGSLTEGEQLRLKIVTTIALLRHGFRSGVGRHPGLLLVDSPGAEEVDSGDLRHMLEDLVVLFLTAALPHR</sequence>